<evidence type="ECO:0000256" key="1">
    <source>
        <dbReference type="ARBA" id="ARBA00004123"/>
    </source>
</evidence>
<dbReference type="PANTHER" id="PTHR10552">
    <property type="entry name" value="U2 SMALL NUCLEAR RIBONUCLEOPROTEIN A"/>
    <property type="match status" value="1"/>
</dbReference>
<protein>
    <submittedName>
        <fullName evidence="6">Leucine-rich_repeat protein</fullName>
    </submittedName>
</protein>
<name>A0ABP1GWT0_9EUKA</name>
<keyword evidence="3" id="KW-0677">Repeat</keyword>
<dbReference type="PANTHER" id="PTHR10552:SF6">
    <property type="entry name" value="U2 SMALL NUCLEAR RIBONUCLEOPROTEIN A"/>
    <property type="match status" value="1"/>
</dbReference>
<dbReference type="InterPro" id="IPR032675">
    <property type="entry name" value="LRR_dom_sf"/>
</dbReference>
<keyword evidence="2" id="KW-0433">Leucine-rich repeat</keyword>
<evidence type="ECO:0000256" key="4">
    <source>
        <dbReference type="ARBA" id="ARBA00023242"/>
    </source>
</evidence>
<dbReference type="InterPro" id="IPR044640">
    <property type="entry name" value="RU2A"/>
</dbReference>
<evidence type="ECO:0000256" key="5">
    <source>
        <dbReference type="ARBA" id="ARBA00024196"/>
    </source>
</evidence>
<comment type="similarity">
    <text evidence="5">Belongs to the U2 small nuclear ribonucleoprotein A family.</text>
</comment>
<sequence>MALTKEIILKQAKTFSYDVITRLSLVNLQLTSIELVSELPQLFYLNVSSNQIRDVDCVFGLKQLQIFIADQNQIQSISPQISPVQFLSLKNNRFASTESVSFISTFKSLSILNLIGNEVVKSPEFLQFVLNNSQIRSLNQIRIRLLNGQIIANNSKQVEPEQLIDEELPLNQWVEKFENVDAGDFEVDFGADEQRVKDAIKGFWDEQKKE</sequence>
<accession>A0ABP1GWT0</accession>
<evidence type="ECO:0000256" key="3">
    <source>
        <dbReference type="ARBA" id="ARBA00022737"/>
    </source>
</evidence>
<comment type="caution">
    <text evidence="6">The sequence shown here is derived from an EMBL/GenBank/DDBJ whole genome shotgun (WGS) entry which is preliminary data.</text>
</comment>
<dbReference type="PROSITE" id="PS51450">
    <property type="entry name" value="LRR"/>
    <property type="match status" value="1"/>
</dbReference>
<keyword evidence="7" id="KW-1185">Reference proteome</keyword>
<dbReference type="InterPro" id="IPR001611">
    <property type="entry name" value="Leu-rich_rpt"/>
</dbReference>
<evidence type="ECO:0000313" key="7">
    <source>
        <dbReference type="Proteomes" id="UP001642409"/>
    </source>
</evidence>
<comment type="subcellular location">
    <subcellularLocation>
        <location evidence="1">Nucleus</location>
    </subcellularLocation>
</comment>
<dbReference type="Proteomes" id="UP001642409">
    <property type="component" value="Unassembled WGS sequence"/>
</dbReference>
<dbReference type="SUPFAM" id="SSF52058">
    <property type="entry name" value="L domain-like"/>
    <property type="match status" value="1"/>
</dbReference>
<dbReference type="Gene3D" id="3.80.10.10">
    <property type="entry name" value="Ribonuclease Inhibitor"/>
    <property type="match status" value="1"/>
</dbReference>
<reference evidence="6 7" key="1">
    <citation type="submission" date="2024-07" db="EMBL/GenBank/DDBJ databases">
        <authorList>
            <person name="Akdeniz Z."/>
        </authorList>
    </citation>
    <scope>NUCLEOTIDE SEQUENCE [LARGE SCALE GENOMIC DNA]</scope>
</reference>
<dbReference type="EMBL" id="CAXDID020000013">
    <property type="protein sequence ID" value="CAL5981097.1"/>
    <property type="molecule type" value="Genomic_DNA"/>
</dbReference>
<proteinExistence type="inferred from homology"/>
<organism evidence="6 7">
    <name type="scientific">Hexamita inflata</name>
    <dbReference type="NCBI Taxonomy" id="28002"/>
    <lineage>
        <taxon>Eukaryota</taxon>
        <taxon>Metamonada</taxon>
        <taxon>Diplomonadida</taxon>
        <taxon>Hexamitidae</taxon>
        <taxon>Hexamitinae</taxon>
        <taxon>Hexamita</taxon>
    </lineage>
</organism>
<evidence type="ECO:0000313" key="6">
    <source>
        <dbReference type="EMBL" id="CAL5981097.1"/>
    </source>
</evidence>
<keyword evidence="4" id="KW-0539">Nucleus</keyword>
<gene>
    <name evidence="6" type="ORF">HINF_LOCUS6485</name>
</gene>
<evidence type="ECO:0000256" key="2">
    <source>
        <dbReference type="ARBA" id="ARBA00022614"/>
    </source>
</evidence>